<organism evidence="2 3">
    <name type="scientific">Segnochrobactrum spirostomi</name>
    <dbReference type="NCBI Taxonomy" id="2608987"/>
    <lineage>
        <taxon>Bacteria</taxon>
        <taxon>Pseudomonadati</taxon>
        <taxon>Pseudomonadota</taxon>
        <taxon>Alphaproteobacteria</taxon>
        <taxon>Hyphomicrobiales</taxon>
        <taxon>Segnochrobactraceae</taxon>
        <taxon>Segnochrobactrum</taxon>
    </lineage>
</organism>
<dbReference type="InterPro" id="IPR002575">
    <property type="entry name" value="Aminoglycoside_PTrfase"/>
</dbReference>
<protein>
    <submittedName>
        <fullName evidence="2">Phosphotransferase</fullName>
    </submittedName>
</protein>
<sequence length="231" mass="25430">MESAPETPLLGGRVTAGVVRVGGTVRRPKSANSDFVSRLLLYLERRGFNAAPSFLGTDEKGRDVLSFIEGDVPAELGWHDDEALADAAVLIRNFHDIGEGFIPADAAPSGNAETVCHNDLSPCNFVFREGRPIALIDFDVAAPGARVDDLAYAAWLWLDLGSNDISPAEQRRRLALFVGAYGPVDQERLVPAILRRQALLIAEGKRKGDRPMVRWAEQCSHWTRRHLHTPR</sequence>
<evidence type="ECO:0000259" key="1">
    <source>
        <dbReference type="Pfam" id="PF01636"/>
    </source>
</evidence>
<accession>A0A6A7Y1M1</accession>
<dbReference type="Gene3D" id="3.90.1200.10">
    <property type="match status" value="1"/>
</dbReference>
<keyword evidence="3" id="KW-1185">Reference proteome</keyword>
<dbReference type="SUPFAM" id="SSF56112">
    <property type="entry name" value="Protein kinase-like (PK-like)"/>
    <property type="match status" value="1"/>
</dbReference>
<dbReference type="Pfam" id="PF01636">
    <property type="entry name" value="APH"/>
    <property type="match status" value="1"/>
</dbReference>
<gene>
    <name evidence="2" type="ORF">F0357_09930</name>
</gene>
<proteinExistence type="predicted"/>
<dbReference type="RefSeq" id="WP_153480507.1">
    <property type="nucleotide sequence ID" value="NZ_VWNA01000001.1"/>
</dbReference>
<dbReference type="GO" id="GO:0016740">
    <property type="term" value="F:transferase activity"/>
    <property type="evidence" value="ECO:0007669"/>
    <property type="project" value="UniProtKB-KW"/>
</dbReference>
<dbReference type="Proteomes" id="UP000332515">
    <property type="component" value="Unassembled WGS sequence"/>
</dbReference>
<evidence type="ECO:0000313" key="2">
    <source>
        <dbReference type="EMBL" id="MQT12960.1"/>
    </source>
</evidence>
<evidence type="ECO:0000313" key="3">
    <source>
        <dbReference type="Proteomes" id="UP000332515"/>
    </source>
</evidence>
<feature type="domain" description="Aminoglycoside phosphotransferase" evidence="1">
    <location>
        <begin position="107"/>
        <end position="158"/>
    </location>
</feature>
<dbReference type="InterPro" id="IPR011009">
    <property type="entry name" value="Kinase-like_dom_sf"/>
</dbReference>
<keyword evidence="2" id="KW-0808">Transferase</keyword>
<reference evidence="2 3" key="1">
    <citation type="submission" date="2019-09" db="EMBL/GenBank/DDBJ databases">
        <title>Segnochrobactrum spirostomi gen. nov., sp. nov., isolated from the ciliate Spirostomum cf. yagiui and description of a novel family, Segnochrobactraceae fam. nov. within the order Rhizobiales of the class Alphaproteobacteria.</title>
        <authorList>
            <person name="Akter S."/>
            <person name="Shazib S.U.A."/>
            <person name="Shin M.K."/>
        </authorList>
    </citation>
    <scope>NUCLEOTIDE SEQUENCE [LARGE SCALE GENOMIC DNA]</scope>
    <source>
        <strain evidence="2 3">Sp-1</strain>
    </source>
</reference>
<comment type="caution">
    <text evidence="2">The sequence shown here is derived from an EMBL/GenBank/DDBJ whole genome shotgun (WGS) entry which is preliminary data.</text>
</comment>
<dbReference type="AlphaFoldDB" id="A0A6A7Y1M1"/>
<dbReference type="EMBL" id="VWNA01000001">
    <property type="protein sequence ID" value="MQT12960.1"/>
    <property type="molecule type" value="Genomic_DNA"/>
</dbReference>
<name>A0A6A7Y1M1_9HYPH</name>